<keyword evidence="3 5" id="KW-0808">Transferase</keyword>
<evidence type="ECO:0000313" key="6">
    <source>
        <dbReference type="Proteomes" id="UP000000788"/>
    </source>
</evidence>
<dbReference type="SUPFAM" id="SSF55315">
    <property type="entry name" value="L30e-like"/>
    <property type="match status" value="1"/>
</dbReference>
<reference evidence="5 6" key="1">
    <citation type="journal article" date="2007" name="PLoS Genet.">
        <title>Patterns and implications of gene gain and loss in the evolution of Prochlorococcus.</title>
        <authorList>
            <person name="Kettler G.C."/>
            <person name="Martiny A.C."/>
            <person name="Huang K."/>
            <person name="Zucker J."/>
            <person name="Coleman M.L."/>
            <person name="Rodrigue S."/>
            <person name="Chen F."/>
            <person name="Lapidus A."/>
            <person name="Ferriera S."/>
            <person name="Johnson J."/>
            <person name="Steglich C."/>
            <person name="Church G.M."/>
            <person name="Richardson P."/>
            <person name="Chisholm S.W."/>
        </authorList>
    </citation>
    <scope>NUCLEOTIDE SEQUENCE [LARGE SCALE GENOMIC DNA]</scope>
    <source>
        <strain evidence="6">MIT 9211</strain>
    </source>
</reference>
<protein>
    <submittedName>
        <fullName evidence="5">tRNA/rRNA methyltransferase (SpoU)</fullName>
    </submittedName>
</protein>
<dbReference type="SMART" id="SM00967">
    <property type="entry name" value="SpoU_sub_bind"/>
    <property type="match status" value="1"/>
</dbReference>
<dbReference type="PANTHER" id="PTHR43191:SF2">
    <property type="entry name" value="RRNA METHYLTRANSFERASE 3, MITOCHONDRIAL"/>
    <property type="match status" value="1"/>
</dbReference>
<feature type="domain" description="RNA 2-O ribose methyltransferase substrate binding" evidence="4">
    <location>
        <begin position="31"/>
        <end position="104"/>
    </location>
</feature>
<dbReference type="GO" id="GO:0003723">
    <property type="term" value="F:RNA binding"/>
    <property type="evidence" value="ECO:0007669"/>
    <property type="project" value="InterPro"/>
</dbReference>
<gene>
    <name evidence="5" type="ordered locus">P9211_13461</name>
</gene>
<dbReference type="STRING" id="93059.P9211_13461"/>
<name>A9BBR5_PROM4</name>
<dbReference type="InterPro" id="IPR053888">
    <property type="entry name" value="MRM3-like_sub_bind"/>
</dbReference>
<evidence type="ECO:0000256" key="3">
    <source>
        <dbReference type="ARBA" id="ARBA00022679"/>
    </source>
</evidence>
<dbReference type="InterPro" id="IPR029064">
    <property type="entry name" value="Ribosomal_eL30-like_sf"/>
</dbReference>
<dbReference type="GO" id="GO:0032259">
    <property type="term" value="P:methylation"/>
    <property type="evidence" value="ECO:0007669"/>
    <property type="project" value="UniProtKB-KW"/>
</dbReference>
<dbReference type="InterPro" id="IPR001537">
    <property type="entry name" value="SpoU_MeTrfase"/>
</dbReference>
<keyword evidence="6" id="KW-1185">Reference proteome</keyword>
<organism evidence="5 6">
    <name type="scientific">Prochlorococcus marinus (strain MIT 9211)</name>
    <dbReference type="NCBI Taxonomy" id="93059"/>
    <lineage>
        <taxon>Bacteria</taxon>
        <taxon>Bacillati</taxon>
        <taxon>Cyanobacteriota</taxon>
        <taxon>Cyanophyceae</taxon>
        <taxon>Synechococcales</taxon>
        <taxon>Prochlorococcaceae</taxon>
        <taxon>Prochlorococcus</taxon>
    </lineage>
</organism>
<dbReference type="InterPro" id="IPR029026">
    <property type="entry name" value="tRNA_m1G_MTases_N"/>
</dbReference>
<evidence type="ECO:0000313" key="5">
    <source>
        <dbReference type="EMBL" id="ABX09277.1"/>
    </source>
</evidence>
<evidence type="ECO:0000256" key="2">
    <source>
        <dbReference type="ARBA" id="ARBA00022603"/>
    </source>
</evidence>
<dbReference type="Gene3D" id="3.30.1330.30">
    <property type="match status" value="1"/>
</dbReference>
<dbReference type="HOGENOM" id="CLU_021322_3_2_3"/>
<keyword evidence="2 5" id="KW-0489">Methyltransferase</keyword>
<dbReference type="InterPro" id="IPR051259">
    <property type="entry name" value="rRNA_Methyltransferase"/>
</dbReference>
<dbReference type="SUPFAM" id="SSF75217">
    <property type="entry name" value="alpha/beta knot"/>
    <property type="match status" value="1"/>
</dbReference>
<proteinExistence type="inferred from homology"/>
<dbReference type="PANTHER" id="PTHR43191">
    <property type="entry name" value="RRNA METHYLTRANSFERASE 3"/>
    <property type="match status" value="1"/>
</dbReference>
<dbReference type="eggNOG" id="COG0566">
    <property type="taxonomic scope" value="Bacteria"/>
</dbReference>
<dbReference type="KEGG" id="pmj:P9211_13461"/>
<dbReference type="Proteomes" id="UP000000788">
    <property type="component" value="Chromosome"/>
</dbReference>
<dbReference type="Pfam" id="PF00588">
    <property type="entry name" value="SpoU_methylase"/>
    <property type="match status" value="1"/>
</dbReference>
<dbReference type="GO" id="GO:0008173">
    <property type="term" value="F:RNA methyltransferase activity"/>
    <property type="evidence" value="ECO:0007669"/>
    <property type="project" value="InterPro"/>
</dbReference>
<dbReference type="InterPro" id="IPR029028">
    <property type="entry name" value="Alpha/beta_knot_MTases"/>
</dbReference>
<dbReference type="EMBL" id="CP000878">
    <property type="protein sequence ID" value="ABX09277.1"/>
    <property type="molecule type" value="Genomic_DNA"/>
</dbReference>
<evidence type="ECO:0000259" key="4">
    <source>
        <dbReference type="SMART" id="SM00967"/>
    </source>
</evidence>
<dbReference type="Gene3D" id="3.40.1280.10">
    <property type="match status" value="1"/>
</dbReference>
<dbReference type="CDD" id="cd18095">
    <property type="entry name" value="SpoU-like_rRNA-MTase"/>
    <property type="match status" value="1"/>
</dbReference>
<dbReference type="GO" id="GO:0005737">
    <property type="term" value="C:cytoplasm"/>
    <property type="evidence" value="ECO:0007669"/>
    <property type="project" value="UniProtKB-ARBA"/>
</dbReference>
<accession>A9BBR5</accession>
<dbReference type="Pfam" id="PF22435">
    <property type="entry name" value="MRM3-like_sub_bind"/>
    <property type="match status" value="1"/>
</dbReference>
<dbReference type="AlphaFoldDB" id="A9BBR5"/>
<dbReference type="GO" id="GO:0006396">
    <property type="term" value="P:RNA processing"/>
    <property type="evidence" value="ECO:0007669"/>
    <property type="project" value="InterPro"/>
</dbReference>
<sequence length="285" mass="31007">MPLISSRRNPLVRRLRALSTPKGRSIESLLLLEGTHLLEEALKNGSIPEEIIATSKWLENHSRILEFLPKNVQFHLVTASVLQASLTTVTPDGVASLLSLSALPKLKHSPDFILVLDRLQDPGNVGTLFRTALAADIDALWLALGADPLSQKVLRSSAGAVLKLPFERLADSEDIAIDGLVDKLRGVSQEGYQVVATYVAGKPSDFEVIPYWELDWIKPTVLVLGNEGSGLSPRIQACCTHGVTLPHSEAVESLNVAVAAAPLLLERRRAKMTSYMSKNGERSKL</sequence>
<comment type="similarity">
    <text evidence="1">Belongs to the class IV-like SAM-binding methyltransferase superfamily. RNA methyltransferase TrmH family.</text>
</comment>
<evidence type="ECO:0000256" key="1">
    <source>
        <dbReference type="ARBA" id="ARBA00007228"/>
    </source>
</evidence>
<dbReference type="InterPro" id="IPR013123">
    <property type="entry name" value="SpoU_subst-bd"/>
</dbReference>